<feature type="domain" description="AAA" evidence="1">
    <location>
        <begin position="20"/>
        <end position="50"/>
    </location>
</feature>
<protein>
    <submittedName>
        <fullName evidence="2">CobQ/CobB/MinD/ParA nucleotide binding domain protein</fullName>
    </submittedName>
</protein>
<evidence type="ECO:0000259" key="1">
    <source>
        <dbReference type="Pfam" id="PF13614"/>
    </source>
</evidence>
<reference evidence="2 3" key="1">
    <citation type="submission" date="2013-01" db="EMBL/GenBank/DDBJ databases">
        <authorList>
            <person name="Harkins D.M."/>
            <person name="Durkin A.S."/>
            <person name="Brinkac L.M."/>
            <person name="Haft D.H."/>
            <person name="Selengut J.D."/>
            <person name="Sanka R."/>
            <person name="DePew J."/>
            <person name="Purushe J."/>
            <person name="Hospenthal D.R."/>
            <person name="Murray C.K."/>
            <person name="Pimentel G."/>
            <person name="Wasfy M."/>
            <person name="Parker T."/>
            <person name="Miller R.S."/>
            <person name="Vinetz J.M."/>
            <person name="Sutton G.G."/>
            <person name="Nierman W.C."/>
            <person name="Fouts D.E."/>
        </authorList>
    </citation>
    <scope>NUCLEOTIDE SEQUENCE [LARGE SCALE GENOMIC DNA]</scope>
    <source>
        <strain evidence="2 3">2006001854</strain>
    </source>
</reference>
<dbReference type="Pfam" id="PF13614">
    <property type="entry name" value="AAA_31"/>
    <property type="match status" value="1"/>
</dbReference>
<dbReference type="AlphaFoldDB" id="M6GF56"/>
<gene>
    <name evidence="2" type="ORF">LEP1GSC037_2225</name>
</gene>
<proteinExistence type="predicted"/>
<sequence>MVIQELGRKLARRVRAQMGKIVSISNQKGGVGKTTTSINLAANLASIEKKF</sequence>
<dbReference type="Proteomes" id="UP000012128">
    <property type="component" value="Unassembled WGS sequence"/>
</dbReference>
<dbReference type="InterPro" id="IPR025669">
    <property type="entry name" value="AAA_dom"/>
</dbReference>
<evidence type="ECO:0000313" key="2">
    <source>
        <dbReference type="EMBL" id="EMM83603.1"/>
    </source>
</evidence>
<dbReference type="EMBL" id="AFLW02000052">
    <property type="protein sequence ID" value="EMM83603.1"/>
    <property type="molecule type" value="Genomic_DNA"/>
</dbReference>
<accession>M6GF56</accession>
<comment type="caution">
    <text evidence="2">The sequence shown here is derived from an EMBL/GenBank/DDBJ whole genome shotgun (WGS) entry which is preliminary data.</text>
</comment>
<name>M6GF56_LEPIR</name>
<evidence type="ECO:0000313" key="3">
    <source>
        <dbReference type="Proteomes" id="UP000012128"/>
    </source>
</evidence>
<organism evidence="2 3">
    <name type="scientific">Leptospira interrogans str. 2006001854</name>
    <dbReference type="NCBI Taxonomy" id="1001590"/>
    <lineage>
        <taxon>Bacteria</taxon>
        <taxon>Pseudomonadati</taxon>
        <taxon>Spirochaetota</taxon>
        <taxon>Spirochaetia</taxon>
        <taxon>Leptospirales</taxon>
        <taxon>Leptospiraceae</taxon>
        <taxon>Leptospira</taxon>
    </lineage>
</organism>
<dbReference type="Gene3D" id="3.40.50.300">
    <property type="entry name" value="P-loop containing nucleotide triphosphate hydrolases"/>
    <property type="match status" value="1"/>
</dbReference>
<dbReference type="SUPFAM" id="SSF52540">
    <property type="entry name" value="P-loop containing nucleoside triphosphate hydrolases"/>
    <property type="match status" value="1"/>
</dbReference>
<dbReference type="InterPro" id="IPR027417">
    <property type="entry name" value="P-loop_NTPase"/>
</dbReference>